<feature type="signal peptide" evidence="1">
    <location>
        <begin position="1"/>
        <end position="27"/>
    </location>
</feature>
<evidence type="ECO:0000313" key="2">
    <source>
        <dbReference type="EMBL" id="BFM41736.1"/>
    </source>
</evidence>
<gene>
    <name evidence="2" type="ORF">CFS9_03770</name>
</gene>
<evidence type="ECO:0000256" key="1">
    <source>
        <dbReference type="SAM" id="SignalP"/>
    </source>
</evidence>
<feature type="chain" id="PRO_5043871232" description="Death domain-containing protein" evidence="1">
    <location>
        <begin position="28"/>
        <end position="156"/>
    </location>
</feature>
<evidence type="ECO:0008006" key="3">
    <source>
        <dbReference type="Google" id="ProtNLM"/>
    </source>
</evidence>
<name>A0AAT9GWX0_9FLAO</name>
<organism evidence="2">
    <name type="scientific">Flavobacterium sp. CFS9</name>
    <dbReference type="NCBI Taxonomy" id="3143118"/>
    <lineage>
        <taxon>Bacteria</taxon>
        <taxon>Pseudomonadati</taxon>
        <taxon>Bacteroidota</taxon>
        <taxon>Flavobacteriia</taxon>
        <taxon>Flavobacteriales</taxon>
        <taxon>Flavobacteriaceae</taxon>
        <taxon>Flavobacterium</taxon>
    </lineage>
</organism>
<dbReference type="PROSITE" id="PS51257">
    <property type="entry name" value="PROKAR_LIPOPROTEIN"/>
    <property type="match status" value="1"/>
</dbReference>
<dbReference type="RefSeq" id="WP_369616989.1">
    <property type="nucleotide sequence ID" value="NZ_AP031573.1"/>
</dbReference>
<protein>
    <recommendedName>
        <fullName evidence="3">Death domain-containing protein</fullName>
    </recommendedName>
</protein>
<accession>A0AAT9GWX0</accession>
<dbReference type="EMBL" id="AP031573">
    <property type="protein sequence ID" value="BFM41736.1"/>
    <property type="molecule type" value="Genomic_DNA"/>
</dbReference>
<reference evidence="2" key="1">
    <citation type="submission" date="2024-05" db="EMBL/GenBank/DDBJ databases">
        <title>Whole-Genome Sequence of CFS9, a Potential Fish Probiotic Isolated from the Body Surface of Silurus asotus.</title>
        <authorList>
            <person name="Kojima M."/>
            <person name="Tobioka K."/>
            <person name="Yokota K."/>
            <person name="Nakatani H."/>
            <person name="Hori K."/>
            <person name="Tamaru Y."/>
            <person name="Okazaki F."/>
        </authorList>
    </citation>
    <scope>NUCLEOTIDE SEQUENCE</scope>
    <source>
        <strain evidence="2">CFS9</strain>
    </source>
</reference>
<keyword evidence="1" id="KW-0732">Signal</keyword>
<sequence length="156" mass="17967">MKPFKLTYTALLLVLAFTITSCTSTKTAPFDLYSYQKTIAVKIETVKLMEKATTPFAVHKVEINTLLLDIEKLTEYEKNKLHNEITFSMWKILNDKEKNLVAGFFKRWETKGVLSPVFIQESEKQVLQALDLLIQYEAKKDKESKDALLDLINSNT</sequence>
<dbReference type="AlphaFoldDB" id="A0AAT9GWX0"/>
<proteinExistence type="predicted"/>